<keyword evidence="7 9" id="KW-1133">Transmembrane helix</keyword>
<evidence type="ECO:0000313" key="13">
    <source>
        <dbReference type="Proteomes" id="UP001140560"/>
    </source>
</evidence>
<dbReference type="InterPro" id="IPR011527">
    <property type="entry name" value="ABC1_TM_dom"/>
</dbReference>
<dbReference type="InterPro" id="IPR017871">
    <property type="entry name" value="ABC_transporter-like_CS"/>
</dbReference>
<keyword evidence="13" id="KW-1185">Reference proteome</keyword>
<dbReference type="Pfam" id="PF00664">
    <property type="entry name" value="ABC_membrane"/>
    <property type="match status" value="1"/>
</dbReference>
<gene>
    <name evidence="12" type="ORF">N0V83_000079</name>
</gene>
<dbReference type="SMART" id="SM00382">
    <property type="entry name" value="AAA"/>
    <property type="match status" value="2"/>
</dbReference>
<dbReference type="EMBL" id="JAPEUY010000001">
    <property type="protein sequence ID" value="KAJ4377256.1"/>
    <property type="molecule type" value="Genomic_DNA"/>
</dbReference>
<comment type="subcellular location">
    <subcellularLocation>
        <location evidence="2">Endomembrane system</location>
    </subcellularLocation>
    <subcellularLocation>
        <location evidence="1">Membrane</location>
        <topology evidence="1">Multi-pass membrane protein</topology>
    </subcellularLocation>
</comment>
<evidence type="ECO:0000256" key="9">
    <source>
        <dbReference type="SAM" id="Phobius"/>
    </source>
</evidence>
<dbReference type="PROSITE" id="PS00211">
    <property type="entry name" value="ABC_TRANSPORTER_1"/>
    <property type="match status" value="2"/>
</dbReference>
<comment type="similarity">
    <text evidence="3">Belongs to the ABC transporter superfamily. ABCB family. Multidrug resistance exporter (TC 3.A.1.201) subfamily.</text>
</comment>
<dbReference type="GO" id="GO:0140359">
    <property type="term" value="F:ABC-type transporter activity"/>
    <property type="evidence" value="ECO:0007669"/>
    <property type="project" value="InterPro"/>
</dbReference>
<dbReference type="Gene3D" id="1.20.1560.10">
    <property type="entry name" value="ABC transporter type 1, transmembrane domain"/>
    <property type="match status" value="1"/>
</dbReference>
<proteinExistence type="inferred from homology"/>
<evidence type="ECO:0000259" key="11">
    <source>
        <dbReference type="PROSITE" id="PS50929"/>
    </source>
</evidence>
<dbReference type="PANTHER" id="PTHR24221:SF213">
    <property type="entry name" value="ABC MULTIDRUG TRANSPORTER (EUROFUNG)"/>
    <property type="match status" value="1"/>
</dbReference>
<keyword evidence="8 9" id="KW-0472">Membrane</keyword>
<dbReference type="InterPro" id="IPR039421">
    <property type="entry name" value="Type_1_exporter"/>
</dbReference>
<evidence type="ECO:0000256" key="4">
    <source>
        <dbReference type="ARBA" id="ARBA00022692"/>
    </source>
</evidence>
<dbReference type="FunFam" id="3.40.50.300:FF:000913">
    <property type="entry name" value="ABC multidrug transporter SitT"/>
    <property type="match status" value="1"/>
</dbReference>
<dbReference type="InterPro" id="IPR003593">
    <property type="entry name" value="AAA+_ATPase"/>
</dbReference>
<name>A0A9W9CQT9_9PLEO</name>
<dbReference type="Proteomes" id="UP001140560">
    <property type="component" value="Unassembled WGS sequence"/>
</dbReference>
<dbReference type="GO" id="GO:0012505">
    <property type="term" value="C:endomembrane system"/>
    <property type="evidence" value="ECO:0007669"/>
    <property type="project" value="UniProtKB-SubCell"/>
</dbReference>
<dbReference type="PANTHER" id="PTHR24221">
    <property type="entry name" value="ATP-BINDING CASSETTE SUB-FAMILY B"/>
    <property type="match status" value="1"/>
</dbReference>
<dbReference type="Pfam" id="PF00005">
    <property type="entry name" value="ABC_tran"/>
    <property type="match status" value="2"/>
</dbReference>
<dbReference type="GO" id="GO:0016887">
    <property type="term" value="F:ATP hydrolysis activity"/>
    <property type="evidence" value="ECO:0007669"/>
    <property type="project" value="InterPro"/>
</dbReference>
<evidence type="ECO:0000256" key="3">
    <source>
        <dbReference type="ARBA" id="ARBA00007577"/>
    </source>
</evidence>
<sequence length="1020" mass="112453">MIAACGAEEKIAAKYDKLVERTMILGKRLSPILAVQHSPVFFLIFAFENVQTLIVVLMSILTMLAHISAVTVPLTAVSNAINAASILFTIIDAPKPSTIGLQGDQVPLDAEIVLENVKFAYPSRLDMKILDGLNLHIPAGKTTAIIGPSGSGKSTITALILRWYQLGGVDELSKYSRNGTIKIGAMNLNDIDLHWWRTQIGIVQQEPFLFNMTIFQNVEYGLVGTKWEYENDQVKKEMVIAACKEACAHEFIQMLPEGYATSVGDSGFQMSGGQRQRISIARAIVRQPKILLFDEATSALDVTSERLVQEALDRVSENRTTVVIAHRLSTIKHADKIVVVAKGKVVQQGTHETLLKDEGGAYSKLVNAQSLARTAPQLEDDDILEEKKAKRESVLADKESYETLVDSVITKVDEDEKPSPPPAQPSIFWSFGMLLAEQKRNWISYAIILVAAMGAAASNPIQAYLFARLISSFAYWGEQLRVTNSFLCLMLVTVAVGVGASYFTLGWISNDVSIRTVSFYRKEYFRNMITRQISFFDDPSNSIGLLTARIGTDPTQLQQLLGINMAMVSISVFSLIGCITVAVFFHWKFALVVIFSSLPIILAGGWYRVRHEVKFEARNNAVFAESARFAAEAIGAMRTVASLTLESAICEKYDALLKTHILKSWKEARISCMVFAASDSLILLCMAFALWYGGTLLANFEIQAFNFLVVYLAIIQGGLAAGQWLSFGPNIAQVSAAAARIRAMRSKDSDIEDAVSTQYQENNRWTLPATLLWKGADVELRNVWFTYPTRNIPVLRGLSISIQHGQFAAIVGHSGSGKSTVFALLERFYQPQRGTIWYNGEDTSKVPLKVLRKRMSLVAQEPYLFRGGIRENVLLGVEENDVSEETLHQACQDAGIHSFITSLPDGYNTDVGTSGVSLSGGQKQRLSIARALIRDPSVLLLDEATSGLDSETEKQVQAALEEAIKGRTMIVVAHRLATVQNADVIFVMDQGRVVEQGNHASLLSRKGTYWQLCEAQALTE</sequence>
<dbReference type="InterPro" id="IPR003439">
    <property type="entry name" value="ABC_transporter-like_ATP-bd"/>
</dbReference>
<organism evidence="12 13">
    <name type="scientific">Neocucurbitaria cava</name>
    <dbReference type="NCBI Taxonomy" id="798079"/>
    <lineage>
        <taxon>Eukaryota</taxon>
        <taxon>Fungi</taxon>
        <taxon>Dikarya</taxon>
        <taxon>Ascomycota</taxon>
        <taxon>Pezizomycotina</taxon>
        <taxon>Dothideomycetes</taxon>
        <taxon>Pleosporomycetidae</taxon>
        <taxon>Pleosporales</taxon>
        <taxon>Pleosporineae</taxon>
        <taxon>Cucurbitariaceae</taxon>
        <taxon>Neocucurbitaria</taxon>
    </lineage>
</organism>
<evidence type="ECO:0000259" key="10">
    <source>
        <dbReference type="PROSITE" id="PS50893"/>
    </source>
</evidence>
<reference evidence="12" key="1">
    <citation type="submission" date="2022-10" db="EMBL/GenBank/DDBJ databases">
        <title>Tapping the CABI collections for fungal endophytes: first genome assemblies for Collariella, Neodidymelliopsis, Ascochyta clinopodiicola, Didymella pomorum, Didymosphaeria variabile, Neocosmospora piperis and Neocucurbitaria cava.</title>
        <authorList>
            <person name="Hill R."/>
        </authorList>
    </citation>
    <scope>NUCLEOTIDE SEQUENCE</scope>
    <source>
        <strain evidence="12">IMI 356814</strain>
    </source>
</reference>
<evidence type="ECO:0000313" key="12">
    <source>
        <dbReference type="EMBL" id="KAJ4377256.1"/>
    </source>
</evidence>
<dbReference type="Gene3D" id="3.40.50.300">
    <property type="entry name" value="P-loop containing nucleotide triphosphate hydrolases"/>
    <property type="match status" value="2"/>
</dbReference>
<dbReference type="PROSITE" id="PS50893">
    <property type="entry name" value="ABC_TRANSPORTER_2"/>
    <property type="match status" value="2"/>
</dbReference>
<dbReference type="OrthoDB" id="6500128at2759"/>
<dbReference type="CDD" id="cd18578">
    <property type="entry name" value="ABC_6TM_Pgp_ABCB1_D2_like"/>
    <property type="match status" value="1"/>
</dbReference>
<dbReference type="SUPFAM" id="SSF52540">
    <property type="entry name" value="P-loop containing nucleoside triphosphate hydrolases"/>
    <property type="match status" value="2"/>
</dbReference>
<dbReference type="AlphaFoldDB" id="A0A9W9CQT9"/>
<dbReference type="PROSITE" id="PS50929">
    <property type="entry name" value="ABC_TM1F"/>
    <property type="match status" value="1"/>
</dbReference>
<feature type="domain" description="ABC transporter" evidence="10">
    <location>
        <begin position="112"/>
        <end position="367"/>
    </location>
</feature>
<accession>A0A9W9CQT9</accession>
<feature type="transmembrane region" description="Helical" evidence="9">
    <location>
        <begin position="560"/>
        <end position="583"/>
    </location>
</feature>
<dbReference type="FunFam" id="3.40.50.300:FF:001530">
    <property type="entry name" value="ABC multidrug transporter (Eurofung)"/>
    <property type="match status" value="1"/>
</dbReference>
<evidence type="ECO:0000256" key="6">
    <source>
        <dbReference type="ARBA" id="ARBA00022840"/>
    </source>
</evidence>
<dbReference type="InterPro" id="IPR036640">
    <property type="entry name" value="ABC1_TM_sf"/>
</dbReference>
<comment type="caution">
    <text evidence="12">The sequence shown here is derived from an EMBL/GenBank/DDBJ whole genome shotgun (WGS) entry which is preliminary data.</text>
</comment>
<feature type="domain" description="ABC transporter" evidence="10">
    <location>
        <begin position="778"/>
        <end position="1015"/>
    </location>
</feature>
<feature type="transmembrane region" description="Helical" evidence="9">
    <location>
        <begin position="670"/>
        <end position="692"/>
    </location>
</feature>
<evidence type="ECO:0000256" key="1">
    <source>
        <dbReference type="ARBA" id="ARBA00004141"/>
    </source>
</evidence>
<evidence type="ECO:0000256" key="5">
    <source>
        <dbReference type="ARBA" id="ARBA00022741"/>
    </source>
</evidence>
<evidence type="ECO:0000256" key="8">
    <source>
        <dbReference type="ARBA" id="ARBA00023136"/>
    </source>
</evidence>
<evidence type="ECO:0000256" key="7">
    <source>
        <dbReference type="ARBA" id="ARBA00022989"/>
    </source>
</evidence>
<feature type="transmembrane region" description="Helical" evidence="9">
    <location>
        <begin position="484"/>
        <end position="505"/>
    </location>
</feature>
<keyword evidence="6" id="KW-0067">ATP-binding</keyword>
<feature type="transmembrane region" description="Helical" evidence="9">
    <location>
        <begin position="442"/>
        <end position="464"/>
    </location>
</feature>
<dbReference type="InterPro" id="IPR027417">
    <property type="entry name" value="P-loop_NTPase"/>
</dbReference>
<keyword evidence="5" id="KW-0547">Nucleotide-binding</keyword>
<keyword evidence="4 9" id="KW-0812">Transmembrane</keyword>
<dbReference type="SUPFAM" id="SSF90123">
    <property type="entry name" value="ABC transporter transmembrane region"/>
    <property type="match status" value="1"/>
</dbReference>
<dbReference type="GO" id="GO:0016020">
    <property type="term" value="C:membrane"/>
    <property type="evidence" value="ECO:0007669"/>
    <property type="project" value="UniProtKB-SubCell"/>
</dbReference>
<dbReference type="GO" id="GO:0005524">
    <property type="term" value="F:ATP binding"/>
    <property type="evidence" value="ECO:0007669"/>
    <property type="project" value="UniProtKB-KW"/>
</dbReference>
<feature type="transmembrane region" description="Helical" evidence="9">
    <location>
        <begin position="589"/>
        <end position="609"/>
    </location>
</feature>
<feature type="transmembrane region" description="Helical" evidence="9">
    <location>
        <begin position="704"/>
        <end position="725"/>
    </location>
</feature>
<feature type="domain" description="ABC transmembrane type-1" evidence="11">
    <location>
        <begin position="446"/>
        <end position="733"/>
    </location>
</feature>
<evidence type="ECO:0000256" key="2">
    <source>
        <dbReference type="ARBA" id="ARBA00004308"/>
    </source>
</evidence>
<protein>
    <submittedName>
        <fullName evidence="12">Uncharacterized protein</fullName>
    </submittedName>
</protein>